<dbReference type="VEuPathDB" id="VectorBase:AFAF012458"/>
<protein>
    <submittedName>
        <fullName evidence="2">Uncharacterized protein</fullName>
    </submittedName>
</protein>
<dbReference type="AlphaFoldDB" id="A0A182QL82"/>
<sequence length="114" mass="12602">MVSMLIVKPDSTLKFLPSVRLINNLNNRKGSRTGNSGNHLEFQVLTQIQMQDRSSTMARQNQQSTYNKSPGTGNVKKSTGYSPTSQTKATSGNAAGSWGPHFKNRDHFVSMHFS</sequence>
<organism evidence="2 3">
    <name type="scientific">Anopheles farauti</name>
    <dbReference type="NCBI Taxonomy" id="69004"/>
    <lineage>
        <taxon>Eukaryota</taxon>
        <taxon>Metazoa</taxon>
        <taxon>Ecdysozoa</taxon>
        <taxon>Arthropoda</taxon>
        <taxon>Hexapoda</taxon>
        <taxon>Insecta</taxon>
        <taxon>Pterygota</taxon>
        <taxon>Neoptera</taxon>
        <taxon>Endopterygota</taxon>
        <taxon>Diptera</taxon>
        <taxon>Nematocera</taxon>
        <taxon>Culicoidea</taxon>
        <taxon>Culicidae</taxon>
        <taxon>Anophelinae</taxon>
        <taxon>Anopheles</taxon>
    </lineage>
</organism>
<accession>A0A182QL82</accession>
<evidence type="ECO:0000256" key="1">
    <source>
        <dbReference type="SAM" id="MobiDB-lite"/>
    </source>
</evidence>
<proteinExistence type="predicted"/>
<evidence type="ECO:0000313" key="2">
    <source>
        <dbReference type="EnsemblMetazoa" id="AFAF012458-PA"/>
    </source>
</evidence>
<reference evidence="3" key="1">
    <citation type="submission" date="2014-01" db="EMBL/GenBank/DDBJ databases">
        <title>The Genome Sequence of Anopheles farauti FAR1 (V2).</title>
        <authorList>
            <consortium name="The Broad Institute Genomics Platform"/>
            <person name="Neafsey D.E."/>
            <person name="Besansky N."/>
            <person name="Howell P."/>
            <person name="Walton C."/>
            <person name="Young S.K."/>
            <person name="Zeng Q."/>
            <person name="Gargeya S."/>
            <person name="Fitzgerald M."/>
            <person name="Haas B."/>
            <person name="Abouelleil A."/>
            <person name="Allen A.W."/>
            <person name="Alvarado L."/>
            <person name="Arachchi H.M."/>
            <person name="Berlin A.M."/>
            <person name="Chapman S.B."/>
            <person name="Gainer-Dewar J."/>
            <person name="Goldberg J."/>
            <person name="Griggs A."/>
            <person name="Gujja S."/>
            <person name="Hansen M."/>
            <person name="Howarth C."/>
            <person name="Imamovic A."/>
            <person name="Ireland A."/>
            <person name="Larimer J."/>
            <person name="McCowan C."/>
            <person name="Murphy C."/>
            <person name="Pearson M."/>
            <person name="Poon T.W."/>
            <person name="Priest M."/>
            <person name="Roberts A."/>
            <person name="Saif S."/>
            <person name="Shea T."/>
            <person name="Sisk P."/>
            <person name="Sykes S."/>
            <person name="Wortman J."/>
            <person name="Nusbaum C."/>
            <person name="Birren B."/>
        </authorList>
    </citation>
    <scope>NUCLEOTIDE SEQUENCE [LARGE SCALE GENOMIC DNA]</scope>
    <source>
        <strain evidence="3">FAR1</strain>
    </source>
</reference>
<dbReference type="Proteomes" id="UP000075886">
    <property type="component" value="Unassembled WGS sequence"/>
</dbReference>
<dbReference type="EnsemblMetazoa" id="AFAF012458-RA">
    <property type="protein sequence ID" value="AFAF012458-PA"/>
    <property type="gene ID" value="AFAF012458"/>
</dbReference>
<keyword evidence="3" id="KW-1185">Reference proteome</keyword>
<dbReference type="EMBL" id="AXCN02000242">
    <property type="status" value="NOT_ANNOTATED_CDS"/>
    <property type="molecule type" value="Genomic_DNA"/>
</dbReference>
<feature type="region of interest" description="Disordered" evidence="1">
    <location>
        <begin position="51"/>
        <end position="102"/>
    </location>
</feature>
<reference evidence="2" key="2">
    <citation type="submission" date="2020-05" db="UniProtKB">
        <authorList>
            <consortium name="EnsemblMetazoa"/>
        </authorList>
    </citation>
    <scope>IDENTIFICATION</scope>
    <source>
        <strain evidence="2">FAR1</strain>
    </source>
</reference>
<feature type="compositionally biased region" description="Polar residues" evidence="1">
    <location>
        <begin position="51"/>
        <end position="94"/>
    </location>
</feature>
<name>A0A182QL82_9DIPT</name>
<evidence type="ECO:0000313" key="3">
    <source>
        <dbReference type="Proteomes" id="UP000075886"/>
    </source>
</evidence>